<protein>
    <recommendedName>
        <fullName evidence="3">Ubiquitin-like domain-containing protein</fullName>
    </recommendedName>
</protein>
<organism evidence="1 2">
    <name type="scientific">Araneus ventricosus</name>
    <name type="common">Orbweaver spider</name>
    <name type="synonym">Epeira ventricosa</name>
    <dbReference type="NCBI Taxonomy" id="182803"/>
    <lineage>
        <taxon>Eukaryota</taxon>
        <taxon>Metazoa</taxon>
        <taxon>Ecdysozoa</taxon>
        <taxon>Arthropoda</taxon>
        <taxon>Chelicerata</taxon>
        <taxon>Arachnida</taxon>
        <taxon>Araneae</taxon>
        <taxon>Araneomorphae</taxon>
        <taxon>Entelegynae</taxon>
        <taxon>Araneoidea</taxon>
        <taxon>Araneidae</taxon>
        <taxon>Araneus</taxon>
    </lineage>
</organism>
<accession>A0A4Y2QTE8</accession>
<comment type="caution">
    <text evidence="1">The sequence shown here is derived from an EMBL/GenBank/DDBJ whole genome shotgun (WGS) entry which is preliminary data.</text>
</comment>
<evidence type="ECO:0008006" key="3">
    <source>
        <dbReference type="Google" id="ProtNLM"/>
    </source>
</evidence>
<dbReference type="Gene3D" id="3.10.20.90">
    <property type="entry name" value="Phosphatidylinositol 3-kinase Catalytic Subunit, Chain A, domain 1"/>
    <property type="match status" value="1"/>
</dbReference>
<dbReference type="Proteomes" id="UP000499080">
    <property type="component" value="Unassembled WGS sequence"/>
</dbReference>
<evidence type="ECO:0000313" key="2">
    <source>
        <dbReference type="Proteomes" id="UP000499080"/>
    </source>
</evidence>
<dbReference type="EMBL" id="BGPR01140510">
    <property type="protein sequence ID" value="GBN66662.1"/>
    <property type="molecule type" value="Genomic_DNA"/>
</dbReference>
<dbReference type="SUPFAM" id="SSF54236">
    <property type="entry name" value="Ubiquitin-like"/>
    <property type="match status" value="1"/>
</dbReference>
<evidence type="ECO:0000313" key="1">
    <source>
        <dbReference type="EMBL" id="GBN66662.1"/>
    </source>
</evidence>
<proteinExistence type="predicted"/>
<sequence length="44" mass="5171">MDGKTSCRIDGLSKLTKIEDLRKLLVDKFDTPVTRQRLFYRGKQ</sequence>
<dbReference type="AlphaFoldDB" id="A0A4Y2QTE8"/>
<feature type="non-terminal residue" evidence="1">
    <location>
        <position position="44"/>
    </location>
</feature>
<name>A0A4Y2QTE8_ARAVE</name>
<dbReference type="OrthoDB" id="6435581at2759"/>
<reference evidence="1 2" key="1">
    <citation type="journal article" date="2019" name="Sci. Rep.">
        <title>Orb-weaving spider Araneus ventricosus genome elucidates the spidroin gene catalogue.</title>
        <authorList>
            <person name="Kono N."/>
            <person name="Nakamura H."/>
            <person name="Ohtoshi R."/>
            <person name="Moran D.A.P."/>
            <person name="Shinohara A."/>
            <person name="Yoshida Y."/>
            <person name="Fujiwara M."/>
            <person name="Mori M."/>
            <person name="Tomita M."/>
            <person name="Arakawa K."/>
        </authorList>
    </citation>
    <scope>NUCLEOTIDE SEQUENCE [LARGE SCALE GENOMIC DNA]</scope>
</reference>
<dbReference type="InterPro" id="IPR029071">
    <property type="entry name" value="Ubiquitin-like_domsf"/>
</dbReference>
<gene>
    <name evidence="1" type="ORF">AVEN_253058_1</name>
</gene>
<keyword evidence="2" id="KW-1185">Reference proteome</keyword>